<proteinExistence type="inferred from homology"/>
<evidence type="ECO:0000313" key="15">
    <source>
        <dbReference type="EMBL" id="BBO83618.1"/>
    </source>
</evidence>
<dbReference type="PIRSF" id="PIRSF005572">
    <property type="entry name" value="NifS"/>
    <property type="match status" value="1"/>
</dbReference>
<keyword evidence="9 13" id="KW-0408">Iron</keyword>
<evidence type="ECO:0000256" key="1">
    <source>
        <dbReference type="ARBA" id="ARBA00001933"/>
    </source>
</evidence>
<dbReference type="GO" id="GO:0051536">
    <property type="term" value="F:iron-sulfur cluster binding"/>
    <property type="evidence" value="ECO:0007669"/>
    <property type="project" value="UniProtKB-KW"/>
</dbReference>
<gene>
    <name evidence="15" type="primary">nifS-1</name>
    <name evidence="15" type="ORF">DSCO28_41840</name>
</gene>
<keyword evidence="10 13" id="KW-0411">Iron-sulfur</keyword>
<dbReference type="Gene3D" id="3.40.640.10">
    <property type="entry name" value="Type I PLP-dependent aspartate aminotransferase-like (Major domain)"/>
    <property type="match status" value="1"/>
</dbReference>
<protein>
    <recommendedName>
        <fullName evidence="5 13">Cysteine desulfurase</fullName>
        <ecNumber evidence="5 13">2.8.1.7</ecNumber>
    </recommendedName>
    <alternativeName>
        <fullName evidence="13">Nitrogenase metalloclusters biosynthesis protein NifS</fullName>
    </alternativeName>
</protein>
<dbReference type="InterPro" id="IPR015421">
    <property type="entry name" value="PyrdxlP-dep_Trfase_major"/>
</dbReference>
<evidence type="ECO:0000256" key="5">
    <source>
        <dbReference type="ARBA" id="ARBA00012239"/>
    </source>
</evidence>
<reference evidence="15 16" key="1">
    <citation type="submission" date="2019-11" db="EMBL/GenBank/DDBJ databases">
        <title>Comparative genomics of hydrocarbon-degrading Desulfosarcina strains.</title>
        <authorList>
            <person name="Watanabe M."/>
            <person name="Kojima H."/>
            <person name="Fukui M."/>
        </authorList>
    </citation>
    <scope>NUCLEOTIDE SEQUENCE [LARGE SCALE GENOMIC DNA]</scope>
    <source>
        <strain evidence="15 16">28bB2T</strain>
    </source>
</reference>
<evidence type="ECO:0000313" key="16">
    <source>
        <dbReference type="Proteomes" id="UP000425960"/>
    </source>
</evidence>
<keyword evidence="8 13" id="KW-0663">Pyridoxal phosphate</keyword>
<evidence type="ECO:0000259" key="14">
    <source>
        <dbReference type="Pfam" id="PF00266"/>
    </source>
</evidence>
<dbReference type="GO" id="GO:0006520">
    <property type="term" value="P:amino acid metabolic process"/>
    <property type="evidence" value="ECO:0007669"/>
    <property type="project" value="InterPro"/>
</dbReference>
<dbReference type="PROSITE" id="PS00595">
    <property type="entry name" value="AA_TRANSFER_CLASS_5"/>
    <property type="match status" value="1"/>
</dbReference>
<dbReference type="InterPro" id="IPR020578">
    <property type="entry name" value="Aminotrans_V_PyrdxlP_BS"/>
</dbReference>
<keyword evidence="6 13" id="KW-0808">Transferase</keyword>
<comment type="function">
    <text evidence="2">Catalyzes the removal of elemental sulfur atoms from cysteine to produce alanine. Seems to participate in the biosynthesis of the nitrogenase metalloclusters by providing the inorganic sulfur required for the Fe-S core formation.</text>
</comment>
<dbReference type="InterPro" id="IPR016454">
    <property type="entry name" value="Cysteine_dSase"/>
</dbReference>
<dbReference type="FunFam" id="3.40.640.10:FF:000084">
    <property type="entry name" value="IscS-like cysteine desulfurase"/>
    <property type="match status" value="1"/>
</dbReference>
<dbReference type="PANTHER" id="PTHR11601">
    <property type="entry name" value="CYSTEINE DESULFURYLASE FAMILY MEMBER"/>
    <property type="match status" value="1"/>
</dbReference>
<organism evidence="15 16">
    <name type="scientific">Desulfosarcina ovata subsp. sediminis</name>
    <dbReference type="NCBI Taxonomy" id="885957"/>
    <lineage>
        <taxon>Bacteria</taxon>
        <taxon>Pseudomonadati</taxon>
        <taxon>Thermodesulfobacteriota</taxon>
        <taxon>Desulfobacteria</taxon>
        <taxon>Desulfobacterales</taxon>
        <taxon>Desulfosarcinaceae</taxon>
        <taxon>Desulfosarcina</taxon>
    </lineage>
</organism>
<name>A0A5K7ZTU1_9BACT</name>
<accession>A0A5K7ZTU1</accession>
<dbReference type="GO" id="GO:0031071">
    <property type="term" value="F:cysteine desulfurase activity"/>
    <property type="evidence" value="ECO:0007669"/>
    <property type="project" value="UniProtKB-EC"/>
</dbReference>
<dbReference type="GO" id="GO:0030170">
    <property type="term" value="F:pyridoxal phosphate binding"/>
    <property type="evidence" value="ECO:0007669"/>
    <property type="project" value="InterPro"/>
</dbReference>
<comment type="cofactor">
    <cofactor evidence="1 12">
        <name>pyridoxal 5'-phosphate</name>
        <dbReference type="ChEBI" id="CHEBI:597326"/>
    </cofactor>
</comment>
<keyword evidence="7 13" id="KW-0479">Metal-binding</keyword>
<dbReference type="Pfam" id="PF00266">
    <property type="entry name" value="Aminotran_5"/>
    <property type="match status" value="1"/>
</dbReference>
<dbReference type="InterPro" id="IPR015422">
    <property type="entry name" value="PyrdxlP-dep_Trfase_small"/>
</dbReference>
<evidence type="ECO:0000256" key="4">
    <source>
        <dbReference type="ARBA" id="ARBA00011738"/>
    </source>
</evidence>
<dbReference type="EMBL" id="AP021876">
    <property type="protein sequence ID" value="BBO83618.1"/>
    <property type="molecule type" value="Genomic_DNA"/>
</dbReference>
<dbReference type="Gene3D" id="1.10.260.50">
    <property type="match status" value="1"/>
</dbReference>
<comment type="catalytic activity">
    <reaction evidence="11 13">
        <text>(sulfur carrier)-H + L-cysteine = (sulfur carrier)-SH + L-alanine</text>
        <dbReference type="Rhea" id="RHEA:43892"/>
        <dbReference type="Rhea" id="RHEA-COMP:14737"/>
        <dbReference type="Rhea" id="RHEA-COMP:14739"/>
        <dbReference type="ChEBI" id="CHEBI:29917"/>
        <dbReference type="ChEBI" id="CHEBI:35235"/>
        <dbReference type="ChEBI" id="CHEBI:57972"/>
        <dbReference type="ChEBI" id="CHEBI:64428"/>
        <dbReference type="EC" id="2.8.1.7"/>
    </reaction>
</comment>
<evidence type="ECO:0000256" key="11">
    <source>
        <dbReference type="ARBA" id="ARBA00050776"/>
    </source>
</evidence>
<dbReference type="AlphaFoldDB" id="A0A5K7ZTU1"/>
<feature type="domain" description="Aminotransferase class V" evidence="14">
    <location>
        <begin position="4"/>
        <end position="363"/>
    </location>
</feature>
<evidence type="ECO:0000256" key="3">
    <source>
        <dbReference type="ARBA" id="ARBA00006490"/>
    </source>
</evidence>
<evidence type="ECO:0000256" key="12">
    <source>
        <dbReference type="RuleBase" id="RU004504"/>
    </source>
</evidence>
<evidence type="ECO:0000256" key="10">
    <source>
        <dbReference type="ARBA" id="ARBA00023014"/>
    </source>
</evidence>
<dbReference type="GO" id="GO:0046872">
    <property type="term" value="F:metal ion binding"/>
    <property type="evidence" value="ECO:0007669"/>
    <property type="project" value="UniProtKB-KW"/>
</dbReference>
<comment type="similarity">
    <text evidence="3 13">Belongs to the class-V pyridoxal-phosphate-dependent aminotransferase family. NifS/IscS subfamily.</text>
</comment>
<comment type="subunit">
    <text evidence="4">Homodimer.</text>
</comment>
<dbReference type="KEGG" id="dov:DSCO28_41840"/>
<dbReference type="Proteomes" id="UP000425960">
    <property type="component" value="Chromosome"/>
</dbReference>
<dbReference type="InterPro" id="IPR017772">
    <property type="entry name" value="Cys_deSase_NifS_bac/arc"/>
</dbReference>
<evidence type="ECO:0000256" key="13">
    <source>
        <dbReference type="RuleBase" id="RU364075"/>
    </source>
</evidence>
<dbReference type="EC" id="2.8.1.7" evidence="5 13"/>
<dbReference type="InterPro" id="IPR015424">
    <property type="entry name" value="PyrdxlP-dep_Trfase"/>
</dbReference>
<evidence type="ECO:0000256" key="2">
    <source>
        <dbReference type="ARBA" id="ARBA00003120"/>
    </source>
</evidence>
<dbReference type="SUPFAM" id="SSF53383">
    <property type="entry name" value="PLP-dependent transferases"/>
    <property type="match status" value="1"/>
</dbReference>
<dbReference type="PANTHER" id="PTHR11601:SF34">
    <property type="entry name" value="CYSTEINE DESULFURASE"/>
    <property type="match status" value="1"/>
</dbReference>
<dbReference type="InterPro" id="IPR000192">
    <property type="entry name" value="Aminotrans_V_dom"/>
</dbReference>
<evidence type="ECO:0000256" key="8">
    <source>
        <dbReference type="ARBA" id="ARBA00022898"/>
    </source>
</evidence>
<dbReference type="RefSeq" id="WP_155323781.1">
    <property type="nucleotide sequence ID" value="NZ_AP021876.1"/>
</dbReference>
<evidence type="ECO:0000256" key="7">
    <source>
        <dbReference type="ARBA" id="ARBA00022723"/>
    </source>
</evidence>
<sequence>MNPIYVDNNATTRVAPEVLEAMLPYFSDLYGNPSSMHTFGGSVGSKVRAAREQVAQLLGALPEEILFTSCGTESDSTAIYAAIRSNPEKKHIITTRVEHPAVKNLFEHLGKKGYRVTVVPVDRKGRLDLDTLYKNLSDDTAVVSVMWANNETGTIFPVEEIARKVRERGIVFHTDAVQAVGKIPITMADSAIDMLSLSGHKLHAPKGIGVLYVRKGTQFAPFLMGGHQEGGRRAGTENTASIIGMGRAAQLAMESMQDENTRVKALRDKLETELLNRVPHSMINGDPENRLPNTTSIAFEYVEGEAILLLMDQHGICASSGSACTSGSLEPSHVLRAMGVPFTAAHGSIRYSLSIYNTEEEIDFIIDKMPTIIERLRQMSPFWQR</sequence>
<dbReference type="Gene3D" id="3.90.1150.10">
    <property type="entry name" value="Aspartate Aminotransferase, domain 1"/>
    <property type="match status" value="1"/>
</dbReference>
<dbReference type="NCBIfam" id="TIGR03402">
    <property type="entry name" value="FeS_nifS"/>
    <property type="match status" value="1"/>
</dbReference>
<evidence type="ECO:0000256" key="9">
    <source>
        <dbReference type="ARBA" id="ARBA00023004"/>
    </source>
</evidence>
<evidence type="ECO:0000256" key="6">
    <source>
        <dbReference type="ARBA" id="ARBA00022679"/>
    </source>
</evidence>